<dbReference type="GO" id="GO:0003700">
    <property type="term" value="F:DNA-binding transcription factor activity"/>
    <property type="evidence" value="ECO:0007669"/>
    <property type="project" value="TreeGrafter"/>
</dbReference>
<evidence type="ECO:0008006" key="6">
    <source>
        <dbReference type="Google" id="ProtNLM"/>
    </source>
</evidence>
<dbReference type="EMBL" id="ML977310">
    <property type="protein sequence ID" value="KAF2123155.1"/>
    <property type="molecule type" value="Genomic_DNA"/>
</dbReference>
<feature type="transmembrane region" description="Helical" evidence="3">
    <location>
        <begin position="125"/>
        <end position="147"/>
    </location>
</feature>
<keyword evidence="3" id="KW-1133">Transmembrane helix</keyword>
<evidence type="ECO:0000313" key="5">
    <source>
        <dbReference type="Proteomes" id="UP000799770"/>
    </source>
</evidence>
<name>A0A6A5ZVT3_9PLEO</name>
<keyword evidence="3" id="KW-0812">Transmembrane</keyword>
<evidence type="ECO:0000256" key="3">
    <source>
        <dbReference type="SAM" id="Phobius"/>
    </source>
</evidence>
<sequence>MYDAIEKHRDVPIVVEREFHGSANMTIDLEFDQATVIQDTSRSPEAVFGVSAHCTSSISIDEGTAVQSQEISTGADNHVHVPSQAAFEAVTEEEATLFSFYIKNAGPWLDIVSQMRCFGQLVPRLALTSPVLYYACLAAAAHVMYLWGRLSQETYEFYHNKSISILIPLLDPTAAGCTDSLLLTSVILRMSEQFSEIADDGQYHLHGAFGLFVSASASWSPSRTDAAGVAFWTYVRESLRICFLNEQACPFRLGVVDTSDLFEPATDEVWANRMTYLLAEVCNACWSKEATSTHITSRNQEKLQAVQNDVERWERSLPPTFRPWYQSQSRTTPFADIRFLSTWHTIGWQQYYAAKTMLAAYLPIEPEQNLRALHQQARKILIDNAKMLCAVVFSDDEIGTGVNGTHLVAWGAQFFEGKLEQDETLRWLKEFMRETSWPNKTCYEKLEKQWGR</sequence>
<dbReference type="PANTHER" id="PTHR37534:SF2">
    <property type="entry name" value="N-ACETYLTRANSFERASE DOMAIN-CONTAINING PROTEIN"/>
    <property type="match status" value="1"/>
</dbReference>
<evidence type="ECO:0000313" key="4">
    <source>
        <dbReference type="EMBL" id="KAF2123155.1"/>
    </source>
</evidence>
<gene>
    <name evidence="4" type="ORF">BDV96DRAFT_639702</name>
</gene>
<dbReference type="Proteomes" id="UP000799770">
    <property type="component" value="Unassembled WGS sequence"/>
</dbReference>
<dbReference type="PANTHER" id="PTHR37534">
    <property type="entry name" value="TRANSCRIPTIONAL ACTIVATOR PROTEIN UGA3"/>
    <property type="match status" value="1"/>
</dbReference>
<dbReference type="GO" id="GO:0000976">
    <property type="term" value="F:transcription cis-regulatory region binding"/>
    <property type="evidence" value="ECO:0007669"/>
    <property type="project" value="TreeGrafter"/>
</dbReference>
<evidence type="ECO:0000256" key="2">
    <source>
        <dbReference type="ARBA" id="ARBA00023242"/>
    </source>
</evidence>
<accession>A0A6A5ZVT3</accession>
<evidence type="ECO:0000256" key="1">
    <source>
        <dbReference type="ARBA" id="ARBA00004123"/>
    </source>
</evidence>
<keyword evidence="3" id="KW-0472">Membrane</keyword>
<protein>
    <recommendedName>
        <fullName evidence="6">Fungal-specific transcription factor domain-containing protein</fullName>
    </recommendedName>
</protein>
<dbReference type="GO" id="GO:0005634">
    <property type="term" value="C:nucleus"/>
    <property type="evidence" value="ECO:0007669"/>
    <property type="project" value="UniProtKB-SubCell"/>
</dbReference>
<dbReference type="AlphaFoldDB" id="A0A6A5ZVT3"/>
<dbReference type="InterPro" id="IPR021858">
    <property type="entry name" value="Fun_TF"/>
</dbReference>
<keyword evidence="2" id="KW-0539">Nucleus</keyword>
<dbReference type="OrthoDB" id="407832at2759"/>
<organism evidence="4 5">
    <name type="scientific">Lophiotrema nucula</name>
    <dbReference type="NCBI Taxonomy" id="690887"/>
    <lineage>
        <taxon>Eukaryota</taxon>
        <taxon>Fungi</taxon>
        <taxon>Dikarya</taxon>
        <taxon>Ascomycota</taxon>
        <taxon>Pezizomycotina</taxon>
        <taxon>Dothideomycetes</taxon>
        <taxon>Pleosporomycetidae</taxon>
        <taxon>Pleosporales</taxon>
        <taxon>Lophiotremataceae</taxon>
        <taxon>Lophiotrema</taxon>
    </lineage>
</organism>
<comment type="subcellular location">
    <subcellularLocation>
        <location evidence="1">Nucleus</location>
    </subcellularLocation>
</comment>
<reference evidence="4" key="1">
    <citation type="journal article" date="2020" name="Stud. Mycol.">
        <title>101 Dothideomycetes genomes: a test case for predicting lifestyles and emergence of pathogens.</title>
        <authorList>
            <person name="Haridas S."/>
            <person name="Albert R."/>
            <person name="Binder M."/>
            <person name="Bloem J."/>
            <person name="Labutti K."/>
            <person name="Salamov A."/>
            <person name="Andreopoulos B."/>
            <person name="Baker S."/>
            <person name="Barry K."/>
            <person name="Bills G."/>
            <person name="Bluhm B."/>
            <person name="Cannon C."/>
            <person name="Castanera R."/>
            <person name="Culley D."/>
            <person name="Daum C."/>
            <person name="Ezra D."/>
            <person name="Gonzalez J."/>
            <person name="Henrissat B."/>
            <person name="Kuo A."/>
            <person name="Liang C."/>
            <person name="Lipzen A."/>
            <person name="Lutzoni F."/>
            <person name="Magnuson J."/>
            <person name="Mondo S."/>
            <person name="Nolan M."/>
            <person name="Ohm R."/>
            <person name="Pangilinan J."/>
            <person name="Park H.-J."/>
            <person name="Ramirez L."/>
            <person name="Alfaro M."/>
            <person name="Sun H."/>
            <person name="Tritt A."/>
            <person name="Yoshinaga Y."/>
            <person name="Zwiers L.-H."/>
            <person name="Turgeon B."/>
            <person name="Goodwin S."/>
            <person name="Spatafora J."/>
            <person name="Crous P."/>
            <person name="Grigoriev I."/>
        </authorList>
    </citation>
    <scope>NUCLEOTIDE SEQUENCE</scope>
    <source>
        <strain evidence="4">CBS 627.86</strain>
    </source>
</reference>
<dbReference type="GO" id="GO:0045944">
    <property type="term" value="P:positive regulation of transcription by RNA polymerase II"/>
    <property type="evidence" value="ECO:0007669"/>
    <property type="project" value="TreeGrafter"/>
</dbReference>
<keyword evidence="5" id="KW-1185">Reference proteome</keyword>
<proteinExistence type="predicted"/>
<dbReference type="Pfam" id="PF11951">
    <property type="entry name" value="Fungal_trans_2"/>
    <property type="match status" value="1"/>
</dbReference>